<evidence type="ECO:0000313" key="10">
    <source>
        <dbReference type="Proteomes" id="UP000772618"/>
    </source>
</evidence>
<comment type="caution">
    <text evidence="9">The sequence shown here is derived from an EMBL/GenBank/DDBJ whole genome shotgun (WGS) entry which is preliminary data.</text>
</comment>
<evidence type="ECO:0000313" key="9">
    <source>
        <dbReference type="EMBL" id="MBT1704550.1"/>
    </source>
</evidence>
<feature type="signal peptide" evidence="6">
    <location>
        <begin position="1"/>
        <end position="23"/>
    </location>
</feature>
<evidence type="ECO:0000256" key="2">
    <source>
        <dbReference type="ARBA" id="ARBA00006275"/>
    </source>
</evidence>
<evidence type="ECO:0000256" key="1">
    <source>
        <dbReference type="ARBA" id="ARBA00004442"/>
    </source>
</evidence>
<accession>A0ABS5VSY9</accession>
<keyword evidence="4" id="KW-0472">Membrane</keyword>
<dbReference type="Pfam" id="PF14322">
    <property type="entry name" value="SusD-like_3"/>
    <property type="match status" value="1"/>
</dbReference>
<protein>
    <submittedName>
        <fullName evidence="9">RagB/SusD family nutrient uptake outer membrane protein</fullName>
    </submittedName>
</protein>
<dbReference type="Gene3D" id="1.25.40.390">
    <property type="match status" value="1"/>
</dbReference>
<comment type="subcellular location">
    <subcellularLocation>
        <location evidence="1">Cell outer membrane</location>
    </subcellularLocation>
</comment>
<sequence>MKRKYLIYSSFIILALAIGGACSSSFLDEKPQGFLSEETLKSEDGVDAALIGAYSLLDGMNLDNNNTWSANPWNWILGSVPTDDAYKGSEQTDFPEITQLEIYQWSAGNAIMNDKWVQSYEGVKRANNTLKLMSQTDGIAGDKQKTIEGEARFLRAYYHFELYKVWGNVPYFTEADGENYIKSNVGVTPLANAIADVEASIPLLPETQKERGRVDRFAARAFLGKMYLYQDNVDAAIATKAKEQLDIVVNAKKLAPCLKDVFQVPGENHEEVLFSVQASTNDGGNSRNANWLNQLAFPAGPQFGCCGFHQPSQDLVNAFKVDANGLPDTDFDTSDDADLNATSDFVDPRIDLTIGRDGVPFLDWGVHAPNWIRDRTFSGPYSSKKHIHYKTDGTSSGGWNNNAYNGINYPIIRLADAMLLLAEAEVILGNLNRAEELVNLIRTRAGACAQGPASDDITGAAVITTDIDNPAITWAKYKVEPYPTGTFVANGPEFAKNAVRMERRLELALEGHRLFDLRRWGVAADVLNKFVNKTKASRTYYSDADAYDNVKHRWYPIPQAQIEANTLNGERILKQNDPW</sequence>
<evidence type="ECO:0000259" key="8">
    <source>
        <dbReference type="Pfam" id="PF14322"/>
    </source>
</evidence>
<evidence type="ECO:0000256" key="4">
    <source>
        <dbReference type="ARBA" id="ARBA00023136"/>
    </source>
</evidence>
<feature type="domain" description="RagB/SusD" evidence="7">
    <location>
        <begin position="271"/>
        <end position="578"/>
    </location>
</feature>
<dbReference type="PROSITE" id="PS51257">
    <property type="entry name" value="PROKAR_LIPOPROTEIN"/>
    <property type="match status" value="1"/>
</dbReference>
<comment type="similarity">
    <text evidence="2">Belongs to the SusD family.</text>
</comment>
<dbReference type="InterPro" id="IPR011990">
    <property type="entry name" value="TPR-like_helical_dom_sf"/>
</dbReference>
<dbReference type="EMBL" id="JAHESD010000033">
    <property type="protein sequence ID" value="MBT1704550.1"/>
    <property type="molecule type" value="Genomic_DNA"/>
</dbReference>
<gene>
    <name evidence="9" type="ORF">KK060_14750</name>
</gene>
<keyword evidence="5" id="KW-0998">Cell outer membrane</keyword>
<evidence type="ECO:0000256" key="3">
    <source>
        <dbReference type="ARBA" id="ARBA00022729"/>
    </source>
</evidence>
<keyword evidence="3 6" id="KW-0732">Signal</keyword>
<dbReference type="Pfam" id="PF07980">
    <property type="entry name" value="SusD_RagB"/>
    <property type="match status" value="1"/>
</dbReference>
<dbReference type="SUPFAM" id="SSF48452">
    <property type="entry name" value="TPR-like"/>
    <property type="match status" value="1"/>
</dbReference>
<name>A0ABS5VSY9_9BACT</name>
<dbReference type="Proteomes" id="UP000772618">
    <property type="component" value="Unassembled WGS sequence"/>
</dbReference>
<dbReference type="InterPro" id="IPR033985">
    <property type="entry name" value="SusD-like_N"/>
</dbReference>
<keyword evidence="10" id="KW-1185">Reference proteome</keyword>
<feature type="chain" id="PRO_5045521538" evidence="6">
    <location>
        <begin position="24"/>
        <end position="579"/>
    </location>
</feature>
<reference evidence="9 10" key="1">
    <citation type="submission" date="2021-05" db="EMBL/GenBank/DDBJ databases">
        <title>A Polyphasic approach of four new species of the genus Ohtaekwangia: Ohtaekwangia histidinii sp. nov., Ohtaekwangia cretensis sp. nov., Ohtaekwangia indiensis sp. nov., Ohtaekwangia reichenbachii sp. nov. from diverse environment.</title>
        <authorList>
            <person name="Octaviana S."/>
        </authorList>
    </citation>
    <scope>NUCLEOTIDE SEQUENCE [LARGE SCALE GENOMIC DNA]</scope>
    <source>
        <strain evidence="9 10">PWU20</strain>
    </source>
</reference>
<evidence type="ECO:0000256" key="6">
    <source>
        <dbReference type="SAM" id="SignalP"/>
    </source>
</evidence>
<dbReference type="InterPro" id="IPR012944">
    <property type="entry name" value="SusD_RagB_dom"/>
</dbReference>
<proteinExistence type="inferred from homology"/>
<organism evidence="9 10">
    <name type="scientific">Chryseosolibacter indicus</name>
    <dbReference type="NCBI Taxonomy" id="2782351"/>
    <lineage>
        <taxon>Bacteria</taxon>
        <taxon>Pseudomonadati</taxon>
        <taxon>Bacteroidota</taxon>
        <taxon>Cytophagia</taxon>
        <taxon>Cytophagales</taxon>
        <taxon>Chryseotaleaceae</taxon>
        <taxon>Chryseosolibacter</taxon>
    </lineage>
</organism>
<evidence type="ECO:0000256" key="5">
    <source>
        <dbReference type="ARBA" id="ARBA00023237"/>
    </source>
</evidence>
<feature type="domain" description="SusD-like N-terminal" evidence="8">
    <location>
        <begin position="26"/>
        <end position="228"/>
    </location>
</feature>
<dbReference type="RefSeq" id="WP_254154510.1">
    <property type="nucleotide sequence ID" value="NZ_JAHESD010000033.1"/>
</dbReference>
<evidence type="ECO:0000259" key="7">
    <source>
        <dbReference type="Pfam" id="PF07980"/>
    </source>
</evidence>